<dbReference type="RefSeq" id="WP_388353359.1">
    <property type="nucleotide sequence ID" value="NZ_JBIAFJ010000044.1"/>
</dbReference>
<feature type="domain" description="Predicted membrane protein YciQ-like C-terminal" evidence="1">
    <location>
        <begin position="43"/>
        <end position="145"/>
    </location>
</feature>
<proteinExistence type="predicted"/>
<keyword evidence="3" id="KW-1185">Reference proteome</keyword>
<organism evidence="2 3">
    <name type="scientific">Streptomyces kebangsaanensis</name>
    <dbReference type="NCBI Taxonomy" id="864058"/>
    <lineage>
        <taxon>Bacteria</taxon>
        <taxon>Bacillati</taxon>
        <taxon>Actinomycetota</taxon>
        <taxon>Actinomycetes</taxon>
        <taxon>Kitasatosporales</taxon>
        <taxon>Streptomycetaceae</taxon>
        <taxon>Streptomyces</taxon>
    </lineage>
</organism>
<reference evidence="2 3" key="1">
    <citation type="submission" date="2024-10" db="EMBL/GenBank/DDBJ databases">
        <title>The Natural Products Discovery Center: Release of the First 8490 Sequenced Strains for Exploring Actinobacteria Biosynthetic Diversity.</title>
        <authorList>
            <person name="Kalkreuter E."/>
            <person name="Kautsar S.A."/>
            <person name="Yang D."/>
            <person name="Bader C.D."/>
            <person name="Teijaro C.N."/>
            <person name="Fluegel L."/>
            <person name="Davis C.M."/>
            <person name="Simpson J.R."/>
            <person name="Lauterbach L."/>
            <person name="Steele A.D."/>
            <person name="Gui C."/>
            <person name="Meng S."/>
            <person name="Li G."/>
            <person name="Viehrig K."/>
            <person name="Ye F."/>
            <person name="Su P."/>
            <person name="Kiefer A.F."/>
            <person name="Nichols A."/>
            <person name="Cepeda A.J."/>
            <person name="Yan W."/>
            <person name="Fan B."/>
            <person name="Jiang Y."/>
            <person name="Adhikari A."/>
            <person name="Zheng C.-J."/>
            <person name="Schuster L."/>
            <person name="Cowan T.M."/>
            <person name="Smanski M.J."/>
            <person name="Chevrette M.G."/>
            <person name="De Carvalho L.P.S."/>
            <person name="Shen B."/>
        </authorList>
    </citation>
    <scope>NUCLEOTIDE SEQUENCE [LARGE SCALE GENOMIC DNA]</scope>
    <source>
        <strain evidence="2 3">NPDC007147</strain>
    </source>
</reference>
<dbReference type="InterPro" id="IPR048389">
    <property type="entry name" value="YciQ-like_C"/>
</dbReference>
<dbReference type="Pfam" id="PF20990">
    <property type="entry name" value="DUF2207_C"/>
    <property type="match status" value="1"/>
</dbReference>
<dbReference type="EMBL" id="JBIAFJ010000044">
    <property type="protein sequence ID" value="MFE9174004.1"/>
    <property type="molecule type" value="Genomic_DNA"/>
</dbReference>
<sequence length="208" mass="21500">MDGVAVTGTLAEGARDLGRWWKSFLKKAVVEARTQGLPQPRWSRAQAAMLTTTAVVPALALAVAATVDDGKRNAGPGAGVVSWTLLLMLTGRLNGERATRRGAEVAGRRLGMREHLAASGRFGRQPAASVTLWGRHPVYAAVLGLVPGAAAGLPVGGAADDRCAWSDYGGMWHGSPCAVPNGCSGRANRCPCCSGSWSRAPSRDSGPG</sequence>
<comment type="caution">
    <text evidence="2">The sequence shown here is derived from an EMBL/GenBank/DDBJ whole genome shotgun (WGS) entry which is preliminary data.</text>
</comment>
<evidence type="ECO:0000313" key="2">
    <source>
        <dbReference type="EMBL" id="MFE9174004.1"/>
    </source>
</evidence>
<dbReference type="Proteomes" id="UP001601197">
    <property type="component" value="Unassembled WGS sequence"/>
</dbReference>
<gene>
    <name evidence="2" type="ORF">ACFYNZ_31895</name>
</gene>
<evidence type="ECO:0000259" key="1">
    <source>
        <dbReference type="Pfam" id="PF20990"/>
    </source>
</evidence>
<protein>
    <submittedName>
        <fullName evidence="2">DUF2207 family protein</fullName>
    </submittedName>
</protein>
<evidence type="ECO:0000313" key="3">
    <source>
        <dbReference type="Proteomes" id="UP001601197"/>
    </source>
</evidence>
<name>A0ABW6L2X5_9ACTN</name>
<accession>A0ABW6L2X5</accession>